<dbReference type="EMBL" id="JARRAG010000002">
    <property type="protein sequence ID" value="MDG3007914.1"/>
    <property type="molecule type" value="Genomic_DNA"/>
</dbReference>
<dbReference type="InterPro" id="IPR029021">
    <property type="entry name" value="Prot-tyrosine_phosphatase-like"/>
</dbReference>
<sequence>MRRIPEHPLWLGPVAALRDPRALAEAGVEAVVDLALDEPPSPLGRALVSCRFPLVDGEGNPAWLLRSAVRAVAGLIRDGVPTLVCCGAGMSRSPAVAGAAVALVRGIAPEAGLAIVAWVGPADVSPAPWRDILAAVPPVPAAGP</sequence>
<protein>
    <submittedName>
        <fullName evidence="1">Protein tyrosine phosphatase</fullName>
    </submittedName>
</protein>
<dbReference type="SUPFAM" id="SSF52799">
    <property type="entry name" value="(Phosphotyrosine protein) phosphatases II"/>
    <property type="match status" value="1"/>
</dbReference>
<keyword evidence="2" id="KW-1185">Reference proteome</keyword>
<dbReference type="RefSeq" id="WP_277864184.1">
    <property type="nucleotide sequence ID" value="NZ_JARRAG010000002.1"/>
</dbReference>
<name>A0ABT6FK44_9BACT</name>
<evidence type="ECO:0000313" key="1">
    <source>
        <dbReference type="EMBL" id="MDG3007914.1"/>
    </source>
</evidence>
<accession>A0ABT6FK44</accession>
<dbReference type="Gene3D" id="3.90.190.10">
    <property type="entry name" value="Protein tyrosine phosphatase superfamily"/>
    <property type="match status" value="1"/>
</dbReference>
<dbReference type="Proteomes" id="UP001216907">
    <property type="component" value="Unassembled WGS sequence"/>
</dbReference>
<gene>
    <name evidence="1" type="ORF">PZE19_29475</name>
</gene>
<comment type="caution">
    <text evidence="1">The sequence shown here is derived from an EMBL/GenBank/DDBJ whole genome shotgun (WGS) entry which is preliminary data.</text>
</comment>
<organism evidence="1 2">
    <name type="scientific">Paludisphaera mucosa</name>
    <dbReference type="NCBI Taxonomy" id="3030827"/>
    <lineage>
        <taxon>Bacteria</taxon>
        <taxon>Pseudomonadati</taxon>
        <taxon>Planctomycetota</taxon>
        <taxon>Planctomycetia</taxon>
        <taxon>Isosphaerales</taxon>
        <taxon>Isosphaeraceae</taxon>
        <taxon>Paludisphaera</taxon>
    </lineage>
</organism>
<reference evidence="1 2" key="1">
    <citation type="submission" date="2023-03" db="EMBL/GenBank/DDBJ databases">
        <title>Paludisphaera mucosa sp. nov. a novel planctomycete from northern fen.</title>
        <authorList>
            <person name="Ivanova A."/>
        </authorList>
    </citation>
    <scope>NUCLEOTIDE SEQUENCE [LARGE SCALE GENOMIC DNA]</scope>
    <source>
        <strain evidence="1 2">Pla2</strain>
    </source>
</reference>
<evidence type="ECO:0000313" key="2">
    <source>
        <dbReference type="Proteomes" id="UP001216907"/>
    </source>
</evidence>
<proteinExistence type="predicted"/>